<name>A0AAW0PNK5_9GOBI</name>
<feature type="compositionally biased region" description="Basic and acidic residues" evidence="1">
    <location>
        <begin position="137"/>
        <end position="147"/>
    </location>
</feature>
<evidence type="ECO:0000313" key="3">
    <source>
        <dbReference type="Proteomes" id="UP001460270"/>
    </source>
</evidence>
<evidence type="ECO:0000256" key="1">
    <source>
        <dbReference type="SAM" id="MobiDB-lite"/>
    </source>
</evidence>
<feature type="compositionally biased region" description="Acidic residues" evidence="1">
    <location>
        <begin position="148"/>
        <end position="157"/>
    </location>
</feature>
<sequence length="203" mass="23022">MPQHPYSYSACAKTAAAAAANGPSDAGVVGPLLPSPAPDRILVQAVPLVCGTGGINCAVGRRIASRAPGLRRGHGGLRRGLESTMNDQAAHWAHTTSLFTSLCVGLHKSTYRMKRKKRKIKKKRRRRKKKKRRKRKKNDDEEEKKKDEEDDNEDANEEDNHHEEEEDKDEGEEEEDNEDDYDEGEKEEIDDKEEEMKTKKTKR</sequence>
<protein>
    <submittedName>
        <fullName evidence="2">Uncharacterized protein</fullName>
    </submittedName>
</protein>
<feature type="compositionally biased region" description="Acidic residues" evidence="1">
    <location>
        <begin position="164"/>
        <end position="193"/>
    </location>
</feature>
<dbReference type="EMBL" id="JBBPFD010000005">
    <property type="protein sequence ID" value="KAK7925100.1"/>
    <property type="molecule type" value="Genomic_DNA"/>
</dbReference>
<dbReference type="Proteomes" id="UP001460270">
    <property type="component" value="Unassembled WGS sequence"/>
</dbReference>
<dbReference type="AlphaFoldDB" id="A0AAW0PNK5"/>
<feature type="compositionally biased region" description="Basic residues" evidence="1">
    <location>
        <begin position="111"/>
        <end position="136"/>
    </location>
</feature>
<gene>
    <name evidence="2" type="ORF">WMY93_007410</name>
</gene>
<comment type="caution">
    <text evidence="2">The sequence shown here is derived from an EMBL/GenBank/DDBJ whole genome shotgun (WGS) entry which is preliminary data.</text>
</comment>
<proteinExistence type="predicted"/>
<keyword evidence="3" id="KW-1185">Reference proteome</keyword>
<evidence type="ECO:0000313" key="2">
    <source>
        <dbReference type="EMBL" id="KAK7925100.1"/>
    </source>
</evidence>
<organism evidence="2 3">
    <name type="scientific">Mugilogobius chulae</name>
    <name type="common">yellowstripe goby</name>
    <dbReference type="NCBI Taxonomy" id="88201"/>
    <lineage>
        <taxon>Eukaryota</taxon>
        <taxon>Metazoa</taxon>
        <taxon>Chordata</taxon>
        <taxon>Craniata</taxon>
        <taxon>Vertebrata</taxon>
        <taxon>Euteleostomi</taxon>
        <taxon>Actinopterygii</taxon>
        <taxon>Neopterygii</taxon>
        <taxon>Teleostei</taxon>
        <taxon>Neoteleostei</taxon>
        <taxon>Acanthomorphata</taxon>
        <taxon>Gobiaria</taxon>
        <taxon>Gobiiformes</taxon>
        <taxon>Gobioidei</taxon>
        <taxon>Gobiidae</taxon>
        <taxon>Gobionellinae</taxon>
        <taxon>Mugilogobius</taxon>
    </lineage>
</organism>
<reference evidence="3" key="1">
    <citation type="submission" date="2024-04" db="EMBL/GenBank/DDBJ databases">
        <title>Salinicola lusitanus LLJ914,a marine bacterium isolated from the Okinawa Trough.</title>
        <authorList>
            <person name="Li J."/>
        </authorList>
    </citation>
    <scope>NUCLEOTIDE SEQUENCE [LARGE SCALE GENOMIC DNA]</scope>
</reference>
<feature type="region of interest" description="Disordered" evidence="1">
    <location>
        <begin position="111"/>
        <end position="203"/>
    </location>
</feature>
<feature type="compositionally biased region" description="Basic and acidic residues" evidence="1">
    <location>
        <begin position="194"/>
        <end position="203"/>
    </location>
</feature>
<accession>A0AAW0PNK5</accession>